<dbReference type="EMBL" id="JARQWQ010000011">
    <property type="protein sequence ID" value="KAK2568746.1"/>
    <property type="molecule type" value="Genomic_DNA"/>
</dbReference>
<protein>
    <submittedName>
        <fullName evidence="1">Uncharacterized protein</fullName>
    </submittedName>
</protein>
<keyword evidence="2" id="KW-1185">Reference proteome</keyword>
<reference evidence="1" key="2">
    <citation type="journal article" date="2023" name="Science">
        <title>Genomic signatures of disease resistance in endangered staghorn corals.</title>
        <authorList>
            <person name="Vollmer S.V."/>
            <person name="Selwyn J.D."/>
            <person name="Despard B.A."/>
            <person name="Roesel C.L."/>
        </authorList>
    </citation>
    <scope>NUCLEOTIDE SEQUENCE</scope>
    <source>
        <strain evidence="1">K2</strain>
    </source>
</reference>
<gene>
    <name evidence="1" type="ORF">P5673_006754</name>
</gene>
<comment type="caution">
    <text evidence="1">The sequence shown here is derived from an EMBL/GenBank/DDBJ whole genome shotgun (WGS) entry which is preliminary data.</text>
</comment>
<evidence type="ECO:0000313" key="1">
    <source>
        <dbReference type="EMBL" id="KAK2568746.1"/>
    </source>
</evidence>
<evidence type="ECO:0000313" key="2">
    <source>
        <dbReference type="Proteomes" id="UP001249851"/>
    </source>
</evidence>
<name>A0AAD9QX86_ACRCE</name>
<proteinExistence type="predicted"/>
<dbReference type="Proteomes" id="UP001249851">
    <property type="component" value="Unassembled WGS sequence"/>
</dbReference>
<sequence length="144" mass="16462">MPDSILTRYRDWAGTDKRSRGGLAIYIRNNLSVVDVCGSDLYEVISVTILLPSGHPCRDFHASYHIESLHLYSVFAIILEASDYQPSPKHSYNSCYVARAFEKIAYHCHARETIKSHFNTLQLLYRIGGNFTDAFLSLQHRIHS</sequence>
<organism evidence="1 2">
    <name type="scientific">Acropora cervicornis</name>
    <name type="common">Staghorn coral</name>
    <dbReference type="NCBI Taxonomy" id="6130"/>
    <lineage>
        <taxon>Eukaryota</taxon>
        <taxon>Metazoa</taxon>
        <taxon>Cnidaria</taxon>
        <taxon>Anthozoa</taxon>
        <taxon>Hexacorallia</taxon>
        <taxon>Scleractinia</taxon>
        <taxon>Astrocoeniina</taxon>
        <taxon>Acroporidae</taxon>
        <taxon>Acropora</taxon>
    </lineage>
</organism>
<reference evidence="1" key="1">
    <citation type="journal article" date="2023" name="G3 (Bethesda)">
        <title>Whole genome assembly and annotation of the endangered Caribbean coral Acropora cervicornis.</title>
        <authorList>
            <person name="Selwyn J.D."/>
            <person name="Vollmer S.V."/>
        </authorList>
    </citation>
    <scope>NUCLEOTIDE SEQUENCE</scope>
    <source>
        <strain evidence="1">K2</strain>
    </source>
</reference>
<accession>A0AAD9QX86</accession>
<dbReference type="AlphaFoldDB" id="A0AAD9QX86"/>